<reference evidence="2" key="1">
    <citation type="journal article" date="2017" name="Appl. Environ. Microbiol.">
        <title>Molecular characterization of an Endozoicomonas-like organism causing infection in king scallop Pecten maximus L.</title>
        <authorList>
            <person name="Cano I."/>
            <person name="van Aerle R."/>
            <person name="Ross S."/>
            <person name="Verner-Jeffreys D.W."/>
            <person name="Paley R.K."/>
            <person name="Rimmer G."/>
            <person name="Ryder D."/>
            <person name="Hooper P."/>
            <person name="Stone D."/>
            <person name="Feist S.W."/>
        </authorList>
    </citation>
    <scope>NUCLEOTIDE SEQUENCE</scope>
</reference>
<name>A0A2H9TB92_9ZZZZ</name>
<sequence>MLLIDENLSPRLVARTDSCFPGSLHVLHVGLDNSPDIALWTFAKAHNLAIVTKDKDFLSMFEELGYPPKLIYMTIGNAKVSVIEKALVESKPIIDNFLKDTTEGLLRL</sequence>
<protein>
    <recommendedName>
        <fullName evidence="1">DUF5615 domain-containing protein</fullName>
    </recommendedName>
</protein>
<evidence type="ECO:0000259" key="1">
    <source>
        <dbReference type="Pfam" id="PF18480"/>
    </source>
</evidence>
<gene>
    <name evidence="2" type="ORF">CI610_00483</name>
</gene>
<organism evidence="2">
    <name type="scientific">invertebrate metagenome</name>
    <dbReference type="NCBI Taxonomy" id="1711999"/>
    <lineage>
        <taxon>unclassified sequences</taxon>
        <taxon>metagenomes</taxon>
        <taxon>organismal metagenomes</taxon>
    </lineage>
</organism>
<dbReference type="Pfam" id="PF18480">
    <property type="entry name" value="DUF5615"/>
    <property type="match status" value="1"/>
</dbReference>
<evidence type="ECO:0000313" key="2">
    <source>
        <dbReference type="EMBL" id="PJE80515.1"/>
    </source>
</evidence>
<feature type="domain" description="DUF5615" evidence="1">
    <location>
        <begin position="2"/>
        <end position="104"/>
    </location>
</feature>
<accession>A0A2H9TB92</accession>
<proteinExistence type="predicted"/>
<comment type="caution">
    <text evidence="2">The sequence shown here is derived from an EMBL/GenBank/DDBJ whole genome shotgun (WGS) entry which is preliminary data.</text>
</comment>
<dbReference type="AlphaFoldDB" id="A0A2H9TB92"/>
<dbReference type="InterPro" id="IPR041049">
    <property type="entry name" value="DUF5615"/>
</dbReference>
<dbReference type="EMBL" id="NSIT01000014">
    <property type="protein sequence ID" value="PJE80515.1"/>
    <property type="molecule type" value="Genomic_DNA"/>
</dbReference>